<dbReference type="EMBL" id="PKMF04000583">
    <property type="protein sequence ID" value="KAK7825153.1"/>
    <property type="molecule type" value="Genomic_DNA"/>
</dbReference>
<comment type="subcellular location">
    <subcellularLocation>
        <location evidence="1">Nucleus</location>
    </subcellularLocation>
</comment>
<dbReference type="Gene3D" id="1.20.1160.11">
    <property type="entry name" value="Paired amphipathic helix"/>
    <property type="match status" value="1"/>
</dbReference>
<dbReference type="GO" id="GO:0005634">
    <property type="term" value="C:nucleus"/>
    <property type="evidence" value="ECO:0007669"/>
    <property type="project" value="UniProtKB-SubCell"/>
</dbReference>
<dbReference type="InterPro" id="IPR036600">
    <property type="entry name" value="PAH_sf"/>
</dbReference>
<name>A0AAW0JE14_QUESU</name>
<organism evidence="4 5">
    <name type="scientific">Quercus suber</name>
    <name type="common">Cork oak</name>
    <dbReference type="NCBI Taxonomy" id="58331"/>
    <lineage>
        <taxon>Eukaryota</taxon>
        <taxon>Viridiplantae</taxon>
        <taxon>Streptophyta</taxon>
        <taxon>Embryophyta</taxon>
        <taxon>Tracheophyta</taxon>
        <taxon>Spermatophyta</taxon>
        <taxon>Magnoliopsida</taxon>
        <taxon>eudicotyledons</taxon>
        <taxon>Gunneridae</taxon>
        <taxon>Pentapetalae</taxon>
        <taxon>rosids</taxon>
        <taxon>fabids</taxon>
        <taxon>Fagales</taxon>
        <taxon>Fagaceae</taxon>
        <taxon>Quercus</taxon>
    </lineage>
</organism>
<protein>
    <submittedName>
        <fullName evidence="4">Uncharacterized protein</fullName>
    </submittedName>
</protein>
<keyword evidence="3" id="KW-1133">Transmembrane helix</keyword>
<keyword evidence="3" id="KW-0472">Membrane</keyword>
<gene>
    <name evidence="4" type="ORF">CFP56_033661</name>
</gene>
<keyword evidence="2" id="KW-0539">Nucleus</keyword>
<keyword evidence="3" id="KW-0812">Transmembrane</keyword>
<evidence type="ECO:0000313" key="4">
    <source>
        <dbReference type="EMBL" id="KAK7825153.1"/>
    </source>
</evidence>
<comment type="caution">
    <text evidence="4">The sequence shown here is derived from an EMBL/GenBank/DDBJ whole genome shotgun (WGS) entry which is preliminary data.</text>
</comment>
<evidence type="ECO:0000256" key="1">
    <source>
        <dbReference type="ARBA" id="ARBA00004123"/>
    </source>
</evidence>
<dbReference type="AlphaFoldDB" id="A0AAW0JE14"/>
<sequence>MCWNEHKDINEVYNVIYSLFNGHADLLDEFRRFLLEAAYLSAEDFGRSTSSKLRSTIRYGSVCSLLLFSGKFLVHSYLIRTSKIFPSQFRTGFASSHGFASP</sequence>
<dbReference type="Pfam" id="PF02671">
    <property type="entry name" value="PAH"/>
    <property type="match status" value="1"/>
</dbReference>
<dbReference type="SUPFAM" id="SSF47762">
    <property type="entry name" value="PAH2 domain"/>
    <property type="match status" value="1"/>
</dbReference>
<dbReference type="GO" id="GO:0006355">
    <property type="term" value="P:regulation of DNA-templated transcription"/>
    <property type="evidence" value="ECO:0007669"/>
    <property type="project" value="InterPro"/>
</dbReference>
<evidence type="ECO:0000256" key="2">
    <source>
        <dbReference type="ARBA" id="ARBA00023242"/>
    </source>
</evidence>
<evidence type="ECO:0000256" key="3">
    <source>
        <dbReference type="SAM" id="Phobius"/>
    </source>
</evidence>
<accession>A0AAW0JE14</accession>
<reference evidence="4 5" key="1">
    <citation type="journal article" date="2018" name="Sci. Data">
        <title>The draft genome sequence of cork oak.</title>
        <authorList>
            <person name="Ramos A.M."/>
            <person name="Usie A."/>
            <person name="Barbosa P."/>
            <person name="Barros P.M."/>
            <person name="Capote T."/>
            <person name="Chaves I."/>
            <person name="Simoes F."/>
            <person name="Abreu I."/>
            <person name="Carrasquinho I."/>
            <person name="Faro C."/>
            <person name="Guimaraes J.B."/>
            <person name="Mendonca D."/>
            <person name="Nobrega F."/>
            <person name="Rodrigues L."/>
            <person name="Saibo N.J.M."/>
            <person name="Varela M.C."/>
            <person name="Egas C."/>
            <person name="Matos J."/>
            <person name="Miguel C.M."/>
            <person name="Oliveira M.M."/>
            <person name="Ricardo C.P."/>
            <person name="Goncalves S."/>
        </authorList>
    </citation>
    <scope>NUCLEOTIDE SEQUENCE [LARGE SCALE GENOMIC DNA]</scope>
    <source>
        <strain evidence="5">cv. HL8</strain>
    </source>
</reference>
<dbReference type="Proteomes" id="UP000237347">
    <property type="component" value="Unassembled WGS sequence"/>
</dbReference>
<feature type="transmembrane region" description="Helical" evidence="3">
    <location>
        <begin position="57"/>
        <end position="79"/>
    </location>
</feature>
<keyword evidence="5" id="KW-1185">Reference proteome</keyword>
<dbReference type="InterPro" id="IPR003822">
    <property type="entry name" value="PAH"/>
</dbReference>
<proteinExistence type="predicted"/>
<evidence type="ECO:0000313" key="5">
    <source>
        <dbReference type="Proteomes" id="UP000237347"/>
    </source>
</evidence>